<dbReference type="AlphaFoldDB" id="A0A6G1EDD9"/>
<reference evidence="2 3" key="1">
    <citation type="submission" date="2019-11" db="EMBL/GenBank/DDBJ databases">
        <title>Whole genome sequence of Oryza granulata.</title>
        <authorList>
            <person name="Li W."/>
        </authorList>
    </citation>
    <scope>NUCLEOTIDE SEQUENCE [LARGE SCALE GENOMIC DNA]</scope>
    <source>
        <strain evidence="3">cv. Menghai</strain>
        <tissue evidence="2">Leaf</tissue>
    </source>
</reference>
<comment type="caution">
    <text evidence="2">The sequence shown here is derived from an EMBL/GenBank/DDBJ whole genome shotgun (WGS) entry which is preliminary data.</text>
</comment>
<gene>
    <name evidence="2" type="ORF">E2562_001088</name>
</gene>
<evidence type="ECO:0000313" key="3">
    <source>
        <dbReference type="Proteomes" id="UP000479710"/>
    </source>
</evidence>
<dbReference type="Pfam" id="PF24162">
    <property type="entry name" value="RUS6_N"/>
    <property type="match status" value="1"/>
</dbReference>
<keyword evidence="3" id="KW-1185">Reference proteome</keyword>
<feature type="domain" description="Protein root UVB sensitive 6 N-terminal" evidence="1">
    <location>
        <begin position="26"/>
        <end position="80"/>
    </location>
</feature>
<name>A0A6G1EDD9_9ORYZ</name>
<dbReference type="Proteomes" id="UP000479710">
    <property type="component" value="Unassembled WGS sequence"/>
</dbReference>
<evidence type="ECO:0000259" key="1">
    <source>
        <dbReference type="Pfam" id="PF24162"/>
    </source>
</evidence>
<evidence type="ECO:0000313" key="2">
    <source>
        <dbReference type="EMBL" id="KAF0922691.1"/>
    </source>
</evidence>
<accession>A0A6G1EDD9</accession>
<sequence>MAPAMGMKRPVAAAAATATQTVTLPAPDARVAVREAVRVAVREAEAQAPTLPPRVGAAPAAAVDGILCLEEVDGRKWSYVG</sequence>
<dbReference type="EMBL" id="SPHZ02000003">
    <property type="protein sequence ID" value="KAF0922691.1"/>
    <property type="molecule type" value="Genomic_DNA"/>
</dbReference>
<organism evidence="2 3">
    <name type="scientific">Oryza meyeriana var. granulata</name>
    <dbReference type="NCBI Taxonomy" id="110450"/>
    <lineage>
        <taxon>Eukaryota</taxon>
        <taxon>Viridiplantae</taxon>
        <taxon>Streptophyta</taxon>
        <taxon>Embryophyta</taxon>
        <taxon>Tracheophyta</taxon>
        <taxon>Spermatophyta</taxon>
        <taxon>Magnoliopsida</taxon>
        <taxon>Liliopsida</taxon>
        <taxon>Poales</taxon>
        <taxon>Poaceae</taxon>
        <taxon>BOP clade</taxon>
        <taxon>Oryzoideae</taxon>
        <taxon>Oryzeae</taxon>
        <taxon>Oryzinae</taxon>
        <taxon>Oryza</taxon>
        <taxon>Oryza meyeriana</taxon>
    </lineage>
</organism>
<proteinExistence type="predicted"/>
<dbReference type="InterPro" id="IPR057404">
    <property type="entry name" value="RUS6_N"/>
</dbReference>
<protein>
    <recommendedName>
        <fullName evidence="1">Protein root UVB sensitive 6 N-terminal domain-containing protein</fullName>
    </recommendedName>
</protein>